<dbReference type="EMBL" id="CAJMWZ010002371">
    <property type="protein sequence ID" value="CAE6454955.1"/>
    <property type="molecule type" value="Genomic_DNA"/>
</dbReference>
<protein>
    <submittedName>
        <fullName evidence="2">Uncharacterized protein</fullName>
    </submittedName>
</protein>
<dbReference type="Proteomes" id="UP000663850">
    <property type="component" value="Unassembled WGS sequence"/>
</dbReference>
<sequence>MPQPPTNALLGTTSGRAMIELASVANSIEPEIRPSALKISMALPARGPGSTVADREGRPRPSIRITPPVGETGKMTNADTHSKGRPTIAQLHKHSWFESWHSMRRPDSGPQGNWLPVWEAAWNLAWTLEWANHREEEITTSQATALPVHVTNSQSPDEAHSTCLLSAEPPTRIWPGLSSQSRRNSAAKMASLFNPNSDDGPWGLLKHIGRSNSSQELNTPMTKKKFEPDLETLSQVAWDKAYSLDPALDKYIQDEGEKIFKSCQDEIVASAIFSSRQVEPLTSADVTEVFKLTLEKTWQASWESAWKGVMEEASHELKYWMPAEGGNYNIPSIPNVRELAHYNALVNYMNGGDSKEENHWHIRSAFKALNLLHRFVAHSVPICYKGVMKINRYVEKASL</sequence>
<evidence type="ECO:0000256" key="1">
    <source>
        <dbReference type="SAM" id="MobiDB-lite"/>
    </source>
</evidence>
<name>A0A8H3BDD9_9AGAM</name>
<gene>
    <name evidence="2" type="ORF">RDB_LOCUS44151</name>
</gene>
<dbReference type="AlphaFoldDB" id="A0A8H3BDD9"/>
<evidence type="ECO:0000313" key="2">
    <source>
        <dbReference type="EMBL" id="CAE6454955.1"/>
    </source>
</evidence>
<reference evidence="2" key="1">
    <citation type="submission" date="2021-01" db="EMBL/GenBank/DDBJ databases">
        <authorList>
            <person name="Kaushik A."/>
        </authorList>
    </citation>
    <scope>NUCLEOTIDE SEQUENCE</scope>
    <source>
        <strain evidence="2">Type strain: AG8-Rh-89/</strain>
    </source>
</reference>
<evidence type="ECO:0000313" key="3">
    <source>
        <dbReference type="Proteomes" id="UP000663850"/>
    </source>
</evidence>
<organism evidence="2 3">
    <name type="scientific">Rhizoctonia solani</name>
    <dbReference type="NCBI Taxonomy" id="456999"/>
    <lineage>
        <taxon>Eukaryota</taxon>
        <taxon>Fungi</taxon>
        <taxon>Dikarya</taxon>
        <taxon>Basidiomycota</taxon>
        <taxon>Agaricomycotina</taxon>
        <taxon>Agaricomycetes</taxon>
        <taxon>Cantharellales</taxon>
        <taxon>Ceratobasidiaceae</taxon>
        <taxon>Rhizoctonia</taxon>
    </lineage>
</organism>
<proteinExistence type="predicted"/>
<comment type="caution">
    <text evidence="2">The sequence shown here is derived from an EMBL/GenBank/DDBJ whole genome shotgun (WGS) entry which is preliminary data.</text>
</comment>
<feature type="region of interest" description="Disordered" evidence="1">
    <location>
        <begin position="43"/>
        <end position="83"/>
    </location>
</feature>
<accession>A0A8H3BDD9</accession>